<dbReference type="Pfam" id="PF21082">
    <property type="entry name" value="MS_channel_3rd"/>
    <property type="match status" value="1"/>
</dbReference>
<keyword evidence="3" id="KW-1003">Cell membrane</keyword>
<protein>
    <recommendedName>
        <fullName evidence="12">Mechanosensitive ion channel family protein</fullName>
    </recommendedName>
</protein>
<feature type="domain" description="Mechanosensitive ion channel MscS" evidence="9">
    <location>
        <begin position="191"/>
        <end position="257"/>
    </location>
</feature>
<evidence type="ECO:0000256" key="6">
    <source>
        <dbReference type="ARBA" id="ARBA00023136"/>
    </source>
</evidence>
<accession>A0A381UVY2</accession>
<dbReference type="InterPro" id="IPR011014">
    <property type="entry name" value="MscS_channel_TM-2"/>
</dbReference>
<dbReference type="PANTHER" id="PTHR30221:SF20">
    <property type="entry name" value="SMALL-CONDUCTANCE MECHANOSENSITIVE CHANNEL"/>
    <property type="match status" value="1"/>
</dbReference>
<keyword evidence="5 8" id="KW-1133">Transmembrane helix</keyword>
<evidence type="ECO:0000256" key="2">
    <source>
        <dbReference type="ARBA" id="ARBA00008017"/>
    </source>
</evidence>
<evidence type="ECO:0000256" key="5">
    <source>
        <dbReference type="ARBA" id="ARBA00022989"/>
    </source>
</evidence>
<dbReference type="Gene3D" id="3.30.70.100">
    <property type="match status" value="1"/>
</dbReference>
<evidence type="ECO:0000256" key="8">
    <source>
        <dbReference type="SAM" id="Phobius"/>
    </source>
</evidence>
<dbReference type="InterPro" id="IPR010920">
    <property type="entry name" value="LSM_dom_sf"/>
</dbReference>
<evidence type="ECO:0008006" key="12">
    <source>
        <dbReference type="Google" id="ProtNLM"/>
    </source>
</evidence>
<evidence type="ECO:0000259" key="10">
    <source>
        <dbReference type="Pfam" id="PF21082"/>
    </source>
</evidence>
<dbReference type="SUPFAM" id="SSF50182">
    <property type="entry name" value="Sm-like ribonucleoproteins"/>
    <property type="match status" value="1"/>
</dbReference>
<dbReference type="SUPFAM" id="SSF82861">
    <property type="entry name" value="Mechanosensitive channel protein MscS (YggB), transmembrane region"/>
    <property type="match status" value="1"/>
</dbReference>
<dbReference type="GO" id="GO:0008381">
    <property type="term" value="F:mechanosensitive monoatomic ion channel activity"/>
    <property type="evidence" value="ECO:0007669"/>
    <property type="project" value="InterPro"/>
</dbReference>
<dbReference type="GO" id="GO:0005886">
    <property type="term" value="C:plasma membrane"/>
    <property type="evidence" value="ECO:0007669"/>
    <property type="project" value="UniProtKB-SubCell"/>
</dbReference>
<dbReference type="Gene3D" id="1.10.287.1260">
    <property type="match status" value="1"/>
</dbReference>
<organism evidence="11">
    <name type="scientific">marine metagenome</name>
    <dbReference type="NCBI Taxonomy" id="408172"/>
    <lineage>
        <taxon>unclassified sequences</taxon>
        <taxon>metagenomes</taxon>
        <taxon>ecological metagenomes</taxon>
    </lineage>
</organism>
<dbReference type="EMBL" id="UINC01007160">
    <property type="protein sequence ID" value="SVA31758.1"/>
    <property type="molecule type" value="Genomic_DNA"/>
</dbReference>
<dbReference type="InterPro" id="IPR006685">
    <property type="entry name" value="MscS_channel_2nd"/>
</dbReference>
<dbReference type="AlphaFoldDB" id="A0A381UVY2"/>
<evidence type="ECO:0000256" key="1">
    <source>
        <dbReference type="ARBA" id="ARBA00004651"/>
    </source>
</evidence>
<evidence type="ECO:0000256" key="4">
    <source>
        <dbReference type="ARBA" id="ARBA00022692"/>
    </source>
</evidence>
<comment type="similarity">
    <text evidence="2">Belongs to the MscS (TC 1.A.23) family.</text>
</comment>
<feature type="transmembrane region" description="Helical" evidence="8">
    <location>
        <begin position="169"/>
        <end position="188"/>
    </location>
</feature>
<evidence type="ECO:0000256" key="3">
    <source>
        <dbReference type="ARBA" id="ARBA00022475"/>
    </source>
</evidence>
<dbReference type="PANTHER" id="PTHR30221">
    <property type="entry name" value="SMALL-CONDUCTANCE MECHANOSENSITIVE CHANNEL"/>
    <property type="match status" value="1"/>
</dbReference>
<keyword evidence="4 8" id="KW-0812">Transmembrane</keyword>
<feature type="coiled-coil region" evidence="7">
    <location>
        <begin position="387"/>
        <end position="421"/>
    </location>
</feature>
<reference evidence="11" key="1">
    <citation type="submission" date="2018-05" db="EMBL/GenBank/DDBJ databases">
        <authorList>
            <person name="Lanie J.A."/>
            <person name="Ng W.-L."/>
            <person name="Kazmierczak K.M."/>
            <person name="Andrzejewski T.M."/>
            <person name="Davidsen T.M."/>
            <person name="Wayne K.J."/>
            <person name="Tettelin H."/>
            <person name="Glass J.I."/>
            <person name="Rusch D."/>
            <person name="Podicherti R."/>
            <person name="Tsui H.-C.T."/>
            <person name="Winkler M.E."/>
        </authorList>
    </citation>
    <scope>NUCLEOTIDE SEQUENCE</scope>
</reference>
<feature type="transmembrane region" description="Helical" evidence="8">
    <location>
        <begin position="103"/>
        <end position="124"/>
    </location>
</feature>
<feature type="transmembrane region" description="Helical" evidence="8">
    <location>
        <begin position="24"/>
        <end position="46"/>
    </location>
</feature>
<feature type="transmembrane region" description="Helical" evidence="8">
    <location>
        <begin position="145"/>
        <end position="163"/>
    </location>
</feature>
<keyword evidence="7" id="KW-0175">Coiled coil</keyword>
<dbReference type="InterPro" id="IPR045275">
    <property type="entry name" value="MscS_archaea/bacteria_type"/>
</dbReference>
<evidence type="ECO:0000256" key="7">
    <source>
        <dbReference type="SAM" id="Coils"/>
    </source>
</evidence>
<sequence length="444" mass="50103">MADQMTETIAPLLELFEQIEEMGVIAQVGVSLGLTLFGLLFTRYVLLKIAWRIVRRTEVEWDNEVLDPIANRLYVFVLVAGVEVTMMWTLGRKDEIYAAISPYFSGIYIILSASIISVAIKYIVPAAMERYNTNKTVTVTGGNPLVVIASRGLVWFLGLYLAFNEVGIELFGLLASLAVFSLIIGLAVQQTLGNMINSFMLAIDQPFEIGDRIEVADVTGTVMSVGILSTKILTLNEQLVIIPNNRLVDSTITNFARGGGDGVATRVLLHLEIGVDYEENSAHVKQVILEVAKKCPQVEDDPAPRVLLRELGDFSKVYRLYAWIEYVEEFLATDWLLREIDRSFKREGISIPYPVQVELPAKPSPYPEGERGEQLRRRKSTRQHVARIKMLREEDEMEEERDTAREELETLQERLSAGDMKRAEREIVENDIRALESLLAQFSE</sequence>
<comment type="subcellular location">
    <subcellularLocation>
        <location evidence="1">Cell membrane</location>
        <topology evidence="1">Multi-pass membrane protein</topology>
    </subcellularLocation>
</comment>
<dbReference type="InterPro" id="IPR049278">
    <property type="entry name" value="MS_channel_C"/>
</dbReference>
<evidence type="ECO:0000313" key="11">
    <source>
        <dbReference type="EMBL" id="SVA31758.1"/>
    </source>
</evidence>
<feature type="domain" description="Mechanosensitive ion channel MscS C-terminal" evidence="10">
    <location>
        <begin position="271"/>
        <end position="351"/>
    </location>
</feature>
<keyword evidence="6 8" id="KW-0472">Membrane</keyword>
<gene>
    <name evidence="11" type="ORF">METZ01_LOCUS84612</name>
</gene>
<dbReference type="InterPro" id="IPR011066">
    <property type="entry name" value="MscS_channel_C_sf"/>
</dbReference>
<dbReference type="Gene3D" id="2.30.30.60">
    <property type="match status" value="1"/>
</dbReference>
<dbReference type="Pfam" id="PF00924">
    <property type="entry name" value="MS_channel_2nd"/>
    <property type="match status" value="1"/>
</dbReference>
<evidence type="ECO:0000259" key="9">
    <source>
        <dbReference type="Pfam" id="PF00924"/>
    </source>
</evidence>
<dbReference type="InterPro" id="IPR023408">
    <property type="entry name" value="MscS_beta-dom_sf"/>
</dbReference>
<name>A0A381UVY2_9ZZZZ</name>
<feature type="transmembrane region" description="Helical" evidence="8">
    <location>
        <begin position="73"/>
        <end position="91"/>
    </location>
</feature>
<proteinExistence type="inferred from homology"/>
<dbReference type="SUPFAM" id="SSF82689">
    <property type="entry name" value="Mechanosensitive channel protein MscS (YggB), C-terminal domain"/>
    <property type="match status" value="1"/>
</dbReference>